<evidence type="ECO:0000313" key="6">
    <source>
        <dbReference type="Proteomes" id="UP000075653"/>
    </source>
</evidence>
<feature type="domain" description="Peptidoglycan beta-N-acetylmuramidase NamZ C-terminal" evidence="4">
    <location>
        <begin position="636"/>
        <end position="784"/>
    </location>
</feature>
<dbReference type="Proteomes" id="UP000075653">
    <property type="component" value="Unassembled WGS sequence"/>
</dbReference>
<feature type="signal peptide" evidence="1">
    <location>
        <begin position="1"/>
        <end position="21"/>
    </location>
</feature>
<dbReference type="SUPFAM" id="SSF56601">
    <property type="entry name" value="beta-lactamase/transpeptidase-like"/>
    <property type="match status" value="1"/>
</dbReference>
<evidence type="ECO:0000259" key="2">
    <source>
        <dbReference type="Pfam" id="PF00144"/>
    </source>
</evidence>
<dbReference type="Pfam" id="PF07075">
    <property type="entry name" value="NamZ_N"/>
    <property type="match status" value="1"/>
</dbReference>
<name>A0A149VWC6_9PROT</name>
<dbReference type="PANTHER" id="PTHR42915">
    <property type="entry name" value="HYPOTHETICAL 460 KDA PROTEIN IN FEUA-SIGW INTERGENIC REGION [PRECURSOR]"/>
    <property type="match status" value="1"/>
</dbReference>
<evidence type="ECO:0000259" key="4">
    <source>
        <dbReference type="Pfam" id="PF20732"/>
    </source>
</evidence>
<dbReference type="Gene3D" id="3.40.50.12170">
    <property type="entry name" value="Uncharacterised protein PF07075, DUF1343"/>
    <property type="match status" value="1"/>
</dbReference>
<dbReference type="OrthoDB" id="9801061at2"/>
<dbReference type="InterPro" id="IPR008302">
    <property type="entry name" value="NamZ"/>
</dbReference>
<feature type="domain" description="Beta-lactamase-related" evidence="2">
    <location>
        <begin position="43"/>
        <end position="365"/>
    </location>
</feature>
<dbReference type="Gene3D" id="3.40.710.10">
    <property type="entry name" value="DD-peptidase/beta-lactamase superfamily"/>
    <property type="match status" value="1"/>
</dbReference>
<keyword evidence="1" id="KW-0732">Signal</keyword>
<dbReference type="Pfam" id="PF00144">
    <property type="entry name" value="Beta-lactamase"/>
    <property type="match status" value="1"/>
</dbReference>
<evidence type="ECO:0000259" key="3">
    <source>
        <dbReference type="Pfam" id="PF07075"/>
    </source>
</evidence>
<reference evidence="5 6" key="1">
    <citation type="submission" date="2016-01" db="EMBL/GenBank/DDBJ databases">
        <title>Genome sequence of the acidophilic iron oxidising Ferrovum strain Z-31.</title>
        <authorList>
            <person name="Poehlein A."/>
            <person name="Ullrich S.R."/>
            <person name="Schloemann M."/>
            <person name="Muehling M."/>
            <person name="Daniel R."/>
        </authorList>
    </citation>
    <scope>NUCLEOTIDE SEQUENCE [LARGE SCALE GENOMIC DNA]</scope>
    <source>
        <strain evidence="5 6">Z-31</strain>
    </source>
</reference>
<dbReference type="PANTHER" id="PTHR42915:SF1">
    <property type="entry name" value="PEPTIDOGLYCAN BETA-N-ACETYLMURAMIDASE NAMZ"/>
    <property type="match status" value="1"/>
</dbReference>
<dbReference type="Gene3D" id="3.90.1150.140">
    <property type="match status" value="1"/>
</dbReference>
<dbReference type="InterPro" id="IPR048503">
    <property type="entry name" value="NamZ_C"/>
</dbReference>
<organism evidence="5 6">
    <name type="scientific">Ferrovum myxofaciens</name>
    <dbReference type="NCBI Taxonomy" id="416213"/>
    <lineage>
        <taxon>Bacteria</taxon>
        <taxon>Pseudomonadati</taxon>
        <taxon>Pseudomonadota</taxon>
        <taxon>Betaproteobacteria</taxon>
        <taxon>Ferrovales</taxon>
        <taxon>Ferrovaceae</taxon>
        <taxon>Ferrovum</taxon>
    </lineage>
</organism>
<feature type="domain" description="Peptidoglycan beta-N-acetylmuramidase NamZ N-terminal" evidence="3">
    <location>
        <begin position="432"/>
        <end position="631"/>
    </location>
</feature>
<dbReference type="STRING" id="1789004.FEMY_19440"/>
<dbReference type="InterPro" id="IPR048502">
    <property type="entry name" value="NamZ_N"/>
</dbReference>
<protein>
    <submittedName>
        <fullName evidence="5">Putative penicillin-binding protein PbpX</fullName>
    </submittedName>
</protein>
<dbReference type="Pfam" id="PF20732">
    <property type="entry name" value="NamZ_C"/>
    <property type="match status" value="1"/>
</dbReference>
<accession>A0A149VWC6</accession>
<proteinExistence type="predicted"/>
<feature type="chain" id="PRO_5007557587" evidence="1">
    <location>
        <begin position="22"/>
        <end position="784"/>
    </location>
</feature>
<dbReference type="RefSeq" id="WP_051862207.1">
    <property type="nucleotide sequence ID" value="NZ_CP053676.1"/>
</dbReference>
<sequence length="784" mass="86853">MRLVFRIWPWLFLTLWNMALAQNSASFPVADLAPIDGLTNREIQHGHIPGAVIMVGTPKEILYRKAFGQRSLIPTLLPMTVDTRFDLASLTKVVATTTAIMQLVERQRLRLDDPVANYWPEFGANHKEAITIRQLLTHYSGLRPDLDLSPQWFGYSTAIKRILAEKPRFPPGSQYLYSDINFEILGELVYRVSGLPLDVYCAQHIFKPLGMMHTGFKPPLESTSDIAPTEYLNGQLRWGEVHDPTAHRMEGVAGHAGLFSTAGDLAIFAQMLLNGGNGNGVRILNPGTVEQMTIPQSPPGMTELRGLGWQLAAPLATNRDQLIPLGAYGHLGYTGTLLWLDPITHTFVIVLTNRVHPHGQGNANPLRRGVLAIVSNALGPQSNENILIARPAIAAYTELASSKPVIHPATQVATGLDVLETQNFAPLKGQRIGIITNQTGVDADGNRGIDRLNHAPGIRLTAIFSPEHGLQGTLDEKISSGTDATTGLPVYSLYGETRIPTDQMLQNIDALVFDMQDAGVRFYTYPTTLAYAMEAAARKGIDFYVLDRPDPIDAKVVQGPMLDPTLTSFTGYFPLPVRHGMTMGELAELFNTENHIGVRLHVIKMRGYRRHDWFDDTGIQWVNPSPNLRTLTETTLYPGVALVESANVSVGRGTDTPFELLGAPWIHSQELADELNRREIAGVFFIPTEFTPDTSRYAHQLCHGVRILLTDRYALDSPLLGIELASVLHQLYSKQFHLRKILGMLGSRFLLQAITEGQDPKSMAAQWQPGLKEFSAVRHRYLLY</sequence>
<dbReference type="GO" id="GO:0033922">
    <property type="term" value="F:peptidoglycan beta-N-acetylmuramidase activity"/>
    <property type="evidence" value="ECO:0007669"/>
    <property type="project" value="InterPro"/>
</dbReference>
<dbReference type="InterPro" id="IPR012338">
    <property type="entry name" value="Beta-lactam/transpept-like"/>
</dbReference>
<dbReference type="PATRIC" id="fig|1789004.3.peg.2001"/>
<dbReference type="InterPro" id="IPR001466">
    <property type="entry name" value="Beta-lactam-related"/>
</dbReference>
<evidence type="ECO:0000313" key="5">
    <source>
        <dbReference type="EMBL" id="KXW57520.1"/>
    </source>
</evidence>
<dbReference type="AlphaFoldDB" id="A0A149VWC6"/>
<keyword evidence="6" id="KW-1185">Reference proteome</keyword>
<dbReference type="EMBL" id="LRRD01000053">
    <property type="protein sequence ID" value="KXW57520.1"/>
    <property type="molecule type" value="Genomic_DNA"/>
</dbReference>
<dbReference type="GeneID" id="301708675"/>
<gene>
    <name evidence="5" type="primary">pbpX</name>
    <name evidence="5" type="ORF">FEMY_19440</name>
</gene>
<comment type="caution">
    <text evidence="5">The sequence shown here is derived from an EMBL/GenBank/DDBJ whole genome shotgun (WGS) entry which is preliminary data.</text>
</comment>
<evidence type="ECO:0000256" key="1">
    <source>
        <dbReference type="SAM" id="SignalP"/>
    </source>
</evidence>